<dbReference type="InterPro" id="IPR036280">
    <property type="entry name" value="Multihaem_cyt_sf"/>
</dbReference>
<evidence type="ECO:0000256" key="9">
    <source>
        <dbReference type="ARBA" id="ARBA00022989"/>
    </source>
</evidence>
<dbReference type="GO" id="GO:0009055">
    <property type="term" value="F:electron transfer activity"/>
    <property type="evidence" value="ECO:0007669"/>
    <property type="project" value="TreeGrafter"/>
</dbReference>
<dbReference type="RefSeq" id="WP_078808578.1">
    <property type="nucleotide sequence ID" value="NZ_FUWM01000003.1"/>
</dbReference>
<dbReference type="Proteomes" id="UP000190625">
    <property type="component" value="Unassembled WGS sequence"/>
</dbReference>
<protein>
    <submittedName>
        <fullName evidence="13">Cytochrome c nitrite reductase, small subunit</fullName>
    </submittedName>
</protein>
<evidence type="ECO:0000256" key="5">
    <source>
        <dbReference type="ARBA" id="ARBA00022617"/>
    </source>
</evidence>
<evidence type="ECO:0000256" key="7">
    <source>
        <dbReference type="ARBA" id="ARBA00022723"/>
    </source>
</evidence>
<evidence type="ECO:0000256" key="3">
    <source>
        <dbReference type="ARBA" id="ARBA00022448"/>
    </source>
</evidence>
<evidence type="ECO:0000256" key="2">
    <source>
        <dbReference type="ARBA" id="ARBA00007395"/>
    </source>
</evidence>
<keyword evidence="7" id="KW-0479">Metal-binding</keyword>
<dbReference type="STRING" id="142842.SAMN02745118_00034"/>
<keyword evidence="5" id="KW-0349">Heme</keyword>
<dbReference type="GO" id="GO:0005886">
    <property type="term" value="C:plasma membrane"/>
    <property type="evidence" value="ECO:0007669"/>
    <property type="project" value="UniProtKB-SubCell"/>
</dbReference>
<keyword evidence="14" id="KW-1185">Reference proteome</keyword>
<accession>A0A1T4JJF9</accession>
<evidence type="ECO:0000256" key="4">
    <source>
        <dbReference type="ARBA" id="ARBA00022475"/>
    </source>
</evidence>
<dbReference type="InterPro" id="IPR051174">
    <property type="entry name" value="Cytochrome_c-type_ET"/>
</dbReference>
<dbReference type="PANTHER" id="PTHR30333:SF1">
    <property type="entry name" value="CYTOCHROME C-TYPE PROTEIN NAPC"/>
    <property type="match status" value="1"/>
</dbReference>
<keyword evidence="6" id="KW-0812">Transmembrane</keyword>
<dbReference type="PANTHER" id="PTHR30333">
    <property type="entry name" value="CYTOCHROME C-TYPE PROTEIN"/>
    <property type="match status" value="1"/>
</dbReference>
<dbReference type="Gene3D" id="1.10.3820.10">
    <property type="entry name" value="Di-heme elbow motif domain"/>
    <property type="match status" value="1"/>
</dbReference>
<keyword evidence="9" id="KW-1133">Transmembrane helix</keyword>
<evidence type="ECO:0000256" key="8">
    <source>
        <dbReference type="ARBA" id="ARBA00022982"/>
    </source>
</evidence>
<feature type="domain" description="NapC/NirT cytochrome c N-terminal" evidence="12">
    <location>
        <begin position="25"/>
        <end position="139"/>
    </location>
</feature>
<dbReference type="InterPro" id="IPR038266">
    <property type="entry name" value="NapC/NirT_cytc_sf"/>
</dbReference>
<dbReference type="SUPFAM" id="SSF48695">
    <property type="entry name" value="Multiheme cytochromes"/>
    <property type="match status" value="1"/>
</dbReference>
<reference evidence="14" key="1">
    <citation type="submission" date="2017-02" db="EMBL/GenBank/DDBJ databases">
        <authorList>
            <person name="Varghese N."/>
            <person name="Submissions S."/>
        </authorList>
    </citation>
    <scope>NUCLEOTIDE SEQUENCE [LARGE SCALE GENOMIC DNA]</scope>
    <source>
        <strain evidence="14">ATCC BAA-73</strain>
    </source>
</reference>
<keyword evidence="11" id="KW-0472">Membrane</keyword>
<evidence type="ECO:0000256" key="6">
    <source>
        <dbReference type="ARBA" id="ARBA00022692"/>
    </source>
</evidence>
<comment type="subcellular location">
    <subcellularLocation>
        <location evidence="1">Cell membrane</location>
    </subcellularLocation>
</comment>
<keyword evidence="3" id="KW-0813">Transport</keyword>
<evidence type="ECO:0000313" key="14">
    <source>
        <dbReference type="Proteomes" id="UP000190625"/>
    </source>
</evidence>
<evidence type="ECO:0000256" key="10">
    <source>
        <dbReference type="ARBA" id="ARBA00023004"/>
    </source>
</evidence>
<dbReference type="EMBL" id="FUWM01000003">
    <property type="protein sequence ID" value="SJZ30310.1"/>
    <property type="molecule type" value="Genomic_DNA"/>
</dbReference>
<sequence length="139" mass="15457">MKFNLKNIMFDAGIILSAIILSLGIKGSTESPEFCNNCHIMDPAYESWSRSAHSEVKCLECHEEPGFSGYLKTKAQGAEQAVTYLISSPDQSDLNAHVANKNCIDCHRSEEKVPSIPEDHQKRIESDMECAMCHKSTAH</sequence>
<evidence type="ECO:0000256" key="1">
    <source>
        <dbReference type="ARBA" id="ARBA00004236"/>
    </source>
</evidence>
<evidence type="ECO:0000313" key="13">
    <source>
        <dbReference type="EMBL" id="SJZ30310.1"/>
    </source>
</evidence>
<keyword evidence="10" id="KW-0408">Iron</keyword>
<evidence type="ECO:0000256" key="11">
    <source>
        <dbReference type="ARBA" id="ARBA00023136"/>
    </source>
</evidence>
<dbReference type="Pfam" id="PF03264">
    <property type="entry name" value="Cytochrom_NNT"/>
    <property type="match status" value="1"/>
</dbReference>
<keyword evidence="4" id="KW-1003">Cell membrane</keyword>
<evidence type="ECO:0000259" key="12">
    <source>
        <dbReference type="Pfam" id="PF03264"/>
    </source>
</evidence>
<dbReference type="AlphaFoldDB" id="A0A1T4JJF9"/>
<dbReference type="InterPro" id="IPR005126">
    <property type="entry name" value="NapC/NirT_cyt_c_N"/>
</dbReference>
<gene>
    <name evidence="13" type="ORF">SAMN02745118_00034</name>
</gene>
<comment type="similarity">
    <text evidence="2">Belongs to the NapC/NirT/NrfH family.</text>
</comment>
<organism evidence="13 14">
    <name type="scientific">Selenihalanaerobacter shriftii</name>
    <dbReference type="NCBI Taxonomy" id="142842"/>
    <lineage>
        <taxon>Bacteria</taxon>
        <taxon>Bacillati</taxon>
        <taxon>Bacillota</taxon>
        <taxon>Clostridia</taxon>
        <taxon>Halanaerobiales</taxon>
        <taxon>Halobacteroidaceae</taxon>
        <taxon>Selenihalanaerobacter</taxon>
    </lineage>
</organism>
<name>A0A1T4JJF9_9FIRM</name>
<proteinExistence type="inferred from homology"/>
<dbReference type="GO" id="GO:0046872">
    <property type="term" value="F:metal ion binding"/>
    <property type="evidence" value="ECO:0007669"/>
    <property type="project" value="UniProtKB-KW"/>
</dbReference>
<dbReference type="GO" id="GO:0009061">
    <property type="term" value="P:anaerobic respiration"/>
    <property type="evidence" value="ECO:0007669"/>
    <property type="project" value="TreeGrafter"/>
</dbReference>
<dbReference type="OrthoDB" id="9791652at2"/>
<keyword evidence="8" id="KW-0249">Electron transport</keyword>